<dbReference type="InterPro" id="IPR002204">
    <property type="entry name" value="3-OH-isobutyrate_DH-rel_CS"/>
</dbReference>
<proteinExistence type="inferred from homology"/>
<evidence type="ECO:0000259" key="4">
    <source>
        <dbReference type="Pfam" id="PF03446"/>
    </source>
</evidence>
<evidence type="ECO:0000313" key="6">
    <source>
        <dbReference type="EMBL" id="WZW98124.1"/>
    </source>
</evidence>
<dbReference type="EMBL" id="CP115965">
    <property type="protein sequence ID" value="WZW98124.1"/>
    <property type="molecule type" value="Genomic_DNA"/>
</dbReference>
<dbReference type="InterPro" id="IPR006398">
    <property type="entry name" value="Tartro_sem_red"/>
</dbReference>
<dbReference type="NCBIfam" id="NF008592">
    <property type="entry name" value="PRK11559.1"/>
    <property type="match status" value="1"/>
</dbReference>
<dbReference type="InterPro" id="IPR036291">
    <property type="entry name" value="NAD(P)-bd_dom_sf"/>
</dbReference>
<dbReference type="InterPro" id="IPR029154">
    <property type="entry name" value="HIBADH-like_NADP-bd"/>
</dbReference>
<organism evidence="6 7">
    <name type="scientific">Propioniciclava soli</name>
    <dbReference type="NCBI Taxonomy" id="2775081"/>
    <lineage>
        <taxon>Bacteria</taxon>
        <taxon>Bacillati</taxon>
        <taxon>Actinomycetota</taxon>
        <taxon>Actinomycetes</taxon>
        <taxon>Propionibacteriales</taxon>
        <taxon>Propionibacteriaceae</taxon>
        <taxon>Propioniciclava</taxon>
    </lineage>
</organism>
<keyword evidence="3" id="KW-0520">NAD</keyword>
<dbReference type="RefSeq" id="WP_342372251.1">
    <property type="nucleotide sequence ID" value="NZ_CP115965.1"/>
</dbReference>
<accession>A0ABZ3C5T4</accession>
<dbReference type="PANTHER" id="PTHR43060">
    <property type="entry name" value="3-HYDROXYISOBUTYRATE DEHYDROGENASE-LIKE 1, MITOCHONDRIAL-RELATED"/>
    <property type="match status" value="1"/>
</dbReference>
<feature type="domain" description="6-phosphogluconate dehydrogenase NADP-binding" evidence="4">
    <location>
        <begin position="2"/>
        <end position="160"/>
    </location>
</feature>
<dbReference type="InterPro" id="IPR008927">
    <property type="entry name" value="6-PGluconate_DH-like_C_sf"/>
</dbReference>
<feature type="domain" description="3-hydroxyisobutyrate dehydrogenase-like NAD-binding" evidence="5">
    <location>
        <begin position="163"/>
        <end position="283"/>
    </location>
</feature>
<evidence type="ECO:0000259" key="5">
    <source>
        <dbReference type="Pfam" id="PF14833"/>
    </source>
</evidence>
<reference evidence="6 7" key="1">
    <citation type="journal article" date="2023" name="Environ Microbiome">
        <title>A coral-associated actinobacterium mitigates coral bleaching under heat stress.</title>
        <authorList>
            <person name="Li J."/>
            <person name="Zou Y."/>
            <person name="Li Q."/>
            <person name="Zhang J."/>
            <person name="Bourne D.G."/>
            <person name="Lyu Y."/>
            <person name="Liu C."/>
            <person name="Zhang S."/>
        </authorList>
    </citation>
    <scope>NUCLEOTIDE SEQUENCE [LARGE SCALE GENOMIC DNA]</scope>
    <source>
        <strain evidence="6 7">SCSIO 13291</strain>
    </source>
</reference>
<dbReference type="EC" id="1.1.1.60" evidence="6"/>
<gene>
    <name evidence="6" type="primary">garR</name>
    <name evidence="6" type="ORF">PCC79_14705</name>
</gene>
<sequence length="291" mass="29460">MKVGFIGLGIMGRPMALNLIEAGHELVVLGGRTGSDALADAGASTRATPRAVAEAVELLITMLPNSPDVEEVVLGENGVIEGAHDGLVVVDASSIAPASARAVHDALAERGVAMLDAPVSGGEPKAVDGTLAFMVGGDAAVFEAVTPLLEVMGASVTHVGAIGAGNITKLANQAIVAVNIAVAAEAMTLAARSGVDPQAVYAAIRGGLAGSTVLDAKVPLMLERRFDPGFRIALHIKDLDNVLDAGHAAASPLPLTAAVREMMTTLAAGGHAGEDHSALLRHYEKLTGEAW</sequence>
<dbReference type="SUPFAM" id="SSF51735">
    <property type="entry name" value="NAD(P)-binding Rossmann-fold domains"/>
    <property type="match status" value="1"/>
</dbReference>
<dbReference type="PROSITE" id="PS00895">
    <property type="entry name" value="3_HYDROXYISOBUT_DH"/>
    <property type="match status" value="1"/>
</dbReference>
<comment type="similarity">
    <text evidence="1">Belongs to the HIBADH-related family.</text>
</comment>
<dbReference type="PANTHER" id="PTHR43060:SF3">
    <property type="entry name" value="2-HYDROXY-3-OXOPROPIONATE REDUCTASE"/>
    <property type="match status" value="1"/>
</dbReference>
<evidence type="ECO:0000256" key="2">
    <source>
        <dbReference type="ARBA" id="ARBA00023002"/>
    </source>
</evidence>
<dbReference type="Gene3D" id="3.40.50.720">
    <property type="entry name" value="NAD(P)-binding Rossmann-like Domain"/>
    <property type="match status" value="1"/>
</dbReference>
<dbReference type="PIRSF" id="PIRSF000103">
    <property type="entry name" value="HIBADH"/>
    <property type="match status" value="1"/>
</dbReference>
<dbReference type="InterPro" id="IPR013328">
    <property type="entry name" value="6PGD_dom2"/>
</dbReference>
<dbReference type="InterPro" id="IPR006115">
    <property type="entry name" value="6PGDH_NADP-bd"/>
</dbReference>
<evidence type="ECO:0000256" key="3">
    <source>
        <dbReference type="ARBA" id="ARBA00023027"/>
    </source>
</evidence>
<dbReference type="InterPro" id="IPR015815">
    <property type="entry name" value="HIBADH-related"/>
</dbReference>
<dbReference type="Pfam" id="PF03446">
    <property type="entry name" value="NAD_binding_2"/>
    <property type="match status" value="1"/>
</dbReference>
<dbReference type="SUPFAM" id="SSF48179">
    <property type="entry name" value="6-phosphogluconate dehydrogenase C-terminal domain-like"/>
    <property type="match status" value="1"/>
</dbReference>
<dbReference type="Proteomes" id="UP001434337">
    <property type="component" value="Chromosome"/>
</dbReference>
<keyword evidence="7" id="KW-1185">Reference proteome</keyword>
<dbReference type="NCBIfam" id="TIGR01505">
    <property type="entry name" value="tartro_sem_red"/>
    <property type="match status" value="1"/>
</dbReference>
<evidence type="ECO:0000256" key="1">
    <source>
        <dbReference type="ARBA" id="ARBA00009080"/>
    </source>
</evidence>
<keyword evidence="2 6" id="KW-0560">Oxidoreductase</keyword>
<evidence type="ECO:0000313" key="7">
    <source>
        <dbReference type="Proteomes" id="UP001434337"/>
    </source>
</evidence>
<dbReference type="Pfam" id="PF14833">
    <property type="entry name" value="NAD_binding_11"/>
    <property type="match status" value="1"/>
</dbReference>
<protein>
    <submittedName>
        <fullName evidence="6">2-hydroxy-3-oxopropionate reductase</fullName>
        <ecNumber evidence="6">1.1.1.60</ecNumber>
    </submittedName>
</protein>
<name>A0ABZ3C5T4_9ACTN</name>
<dbReference type="GO" id="GO:0008679">
    <property type="term" value="F:2-hydroxy-3-oxopropionate reductase activity"/>
    <property type="evidence" value="ECO:0007669"/>
    <property type="project" value="UniProtKB-EC"/>
</dbReference>
<dbReference type="Gene3D" id="1.10.1040.10">
    <property type="entry name" value="N-(1-d-carboxylethyl)-l-norvaline Dehydrogenase, domain 2"/>
    <property type="match status" value="1"/>
</dbReference>